<dbReference type="EMBL" id="JAYKXH010000011">
    <property type="protein sequence ID" value="KAK7152457.1"/>
    <property type="molecule type" value="Genomic_DNA"/>
</dbReference>
<dbReference type="PANTHER" id="PTHR35972">
    <property type="entry name" value="SINGLE-PASS MEMBRANE AND COILED-COIL DOMAIN-CONTAINING PROTEIN 3"/>
    <property type="match status" value="1"/>
</dbReference>
<sequence length="226" mass="25789">MSWSDFFYPGNPERREMLIRKDQEIKVLMENNFRATNQLVEVLNKHLNLSLSPIALDEKATVKENCDVIIECINEIQAEVEKIDTLLKEKLDPALYEILRNKSLSVPNYQTVVTAVHVITGVGSIAAVALIVYLITSNNILIDMKNKYGTWGTLLFASLPLGVFFAGIDAFIQAIIGSYEREALEKALEEYDKSLKEFKPASHKYQDHITDVRMRIEMLNNFHILL</sequence>
<organism evidence="2 3">
    <name type="scientific">Phoxinus phoxinus</name>
    <name type="common">Eurasian minnow</name>
    <dbReference type="NCBI Taxonomy" id="58324"/>
    <lineage>
        <taxon>Eukaryota</taxon>
        <taxon>Metazoa</taxon>
        <taxon>Chordata</taxon>
        <taxon>Craniata</taxon>
        <taxon>Vertebrata</taxon>
        <taxon>Euteleostomi</taxon>
        <taxon>Actinopterygii</taxon>
        <taxon>Neopterygii</taxon>
        <taxon>Teleostei</taxon>
        <taxon>Ostariophysi</taxon>
        <taxon>Cypriniformes</taxon>
        <taxon>Leuciscidae</taxon>
        <taxon>Phoxininae</taxon>
        <taxon>Phoxinus</taxon>
    </lineage>
</organism>
<name>A0AAN9H5C1_9TELE</name>
<gene>
    <name evidence="2" type="ORF">R3I93_010622</name>
</gene>
<protein>
    <recommendedName>
        <fullName evidence="4">Single-pass membrane and coiled-coil domain-containing protein 3</fullName>
    </recommendedName>
</protein>
<reference evidence="2 3" key="1">
    <citation type="submission" date="2024-02" db="EMBL/GenBank/DDBJ databases">
        <title>Chromosome-level genome assembly of the Eurasian Minnow (Phoxinus phoxinus).</title>
        <authorList>
            <person name="Oriowo T.O."/>
            <person name="Martin S."/>
            <person name="Stange M."/>
            <person name="Chrysostomakis Y."/>
            <person name="Brown T."/>
            <person name="Winkler S."/>
            <person name="Kukowka S."/>
            <person name="Myers E.W."/>
            <person name="Bohne A."/>
        </authorList>
    </citation>
    <scope>NUCLEOTIDE SEQUENCE [LARGE SCALE GENOMIC DNA]</scope>
    <source>
        <strain evidence="2">ZFMK-TIS-60720</strain>
        <tissue evidence="2">Whole Organism</tissue>
    </source>
</reference>
<evidence type="ECO:0000313" key="3">
    <source>
        <dbReference type="Proteomes" id="UP001364617"/>
    </source>
</evidence>
<dbReference type="PANTHER" id="PTHR35972:SF1">
    <property type="entry name" value="SINGLE-PASS MEMBRANE AND COILED-COIL DOMAIN-CONTAINING PROTEIN 3"/>
    <property type="match status" value="1"/>
</dbReference>
<dbReference type="InterPro" id="IPR027895">
    <property type="entry name" value="DUF4533"/>
</dbReference>
<proteinExistence type="predicted"/>
<keyword evidence="3" id="KW-1185">Reference proteome</keyword>
<dbReference type="Proteomes" id="UP001364617">
    <property type="component" value="Unassembled WGS sequence"/>
</dbReference>
<evidence type="ECO:0008006" key="4">
    <source>
        <dbReference type="Google" id="ProtNLM"/>
    </source>
</evidence>
<keyword evidence="1" id="KW-1133">Transmembrane helix</keyword>
<evidence type="ECO:0000313" key="2">
    <source>
        <dbReference type="EMBL" id="KAK7152457.1"/>
    </source>
</evidence>
<dbReference type="Pfam" id="PF15047">
    <property type="entry name" value="DUF4533"/>
    <property type="match status" value="1"/>
</dbReference>
<comment type="caution">
    <text evidence="2">The sequence shown here is derived from an EMBL/GenBank/DDBJ whole genome shotgun (WGS) entry which is preliminary data.</text>
</comment>
<dbReference type="AlphaFoldDB" id="A0AAN9H5C1"/>
<keyword evidence="1" id="KW-0812">Transmembrane</keyword>
<accession>A0AAN9H5C1</accession>
<evidence type="ECO:0000256" key="1">
    <source>
        <dbReference type="SAM" id="Phobius"/>
    </source>
</evidence>
<feature type="transmembrane region" description="Helical" evidence="1">
    <location>
        <begin position="112"/>
        <end position="135"/>
    </location>
</feature>
<dbReference type="InterPro" id="IPR040004">
    <property type="entry name" value="SMCO3"/>
</dbReference>
<keyword evidence="1" id="KW-0472">Membrane</keyword>
<feature type="transmembrane region" description="Helical" evidence="1">
    <location>
        <begin position="155"/>
        <end position="176"/>
    </location>
</feature>